<feature type="compositionally biased region" description="Basic and acidic residues" evidence="4">
    <location>
        <begin position="1191"/>
        <end position="1203"/>
    </location>
</feature>
<evidence type="ECO:0000313" key="7">
    <source>
        <dbReference type="Proteomes" id="UP000245591"/>
    </source>
</evidence>
<dbReference type="InterPro" id="IPR001623">
    <property type="entry name" value="DnaJ_domain"/>
</dbReference>
<dbReference type="Pfam" id="PF22774">
    <property type="entry name" value="DNAJC11_beta-barrel"/>
    <property type="match status" value="1"/>
</dbReference>
<dbReference type="CDD" id="cd06257">
    <property type="entry name" value="DnaJ"/>
    <property type="match status" value="1"/>
</dbReference>
<dbReference type="PANTHER" id="PTHR21054:SF2">
    <property type="entry name" value="MIP04191P"/>
    <property type="match status" value="1"/>
</dbReference>
<keyword evidence="2" id="KW-0472">Membrane</keyword>
<dbReference type="Pfam" id="PF11875">
    <property type="entry name" value="DnaJ-like_C11_C"/>
    <property type="match status" value="1"/>
</dbReference>
<dbReference type="EMBL" id="MBFU01001104">
    <property type="protein sequence ID" value="PVZ96864.1"/>
    <property type="molecule type" value="Genomic_DNA"/>
</dbReference>
<comment type="subcellular location">
    <subcellularLocation>
        <location evidence="1">Membrane</location>
    </subcellularLocation>
</comment>
<dbReference type="InterPro" id="IPR055225">
    <property type="entry name" value="DNAJC11-like_beta-barrel"/>
</dbReference>
<dbReference type="PRINTS" id="PR00625">
    <property type="entry name" value="JDOMAIN"/>
</dbReference>
<dbReference type="InterPro" id="IPR036404">
    <property type="entry name" value="Jacalin-like_lectin_dom_sf"/>
</dbReference>
<name>A0A2U1IVK9_SMIAN</name>
<feature type="region of interest" description="Disordered" evidence="4">
    <location>
        <begin position="1191"/>
        <end position="1219"/>
    </location>
</feature>
<dbReference type="SUPFAM" id="SSF46565">
    <property type="entry name" value="Chaperone J-domain"/>
    <property type="match status" value="1"/>
</dbReference>
<dbReference type="InterPro" id="IPR053002">
    <property type="entry name" value="Metalloproteinase_M10B"/>
</dbReference>
<dbReference type="InterPro" id="IPR021917">
    <property type="entry name" value="Unchr_Zn-peptidase-like"/>
</dbReference>
<keyword evidence="3" id="KW-0143">Chaperone</keyword>
<comment type="caution">
    <text evidence="6">The sequence shown here is derived from an EMBL/GenBank/DDBJ whole genome shotgun (WGS) entry which is preliminary data.</text>
</comment>
<dbReference type="InterPro" id="IPR024586">
    <property type="entry name" value="DnaJ-like_C11_C"/>
</dbReference>
<dbReference type="PROSITE" id="PS50076">
    <property type="entry name" value="DNAJ_2"/>
    <property type="match status" value="1"/>
</dbReference>
<feature type="compositionally biased region" description="Low complexity" evidence="4">
    <location>
        <begin position="28"/>
        <end position="42"/>
    </location>
</feature>
<dbReference type="Gene3D" id="2.100.10.30">
    <property type="entry name" value="Jacalin-like lectin domain"/>
    <property type="match status" value="1"/>
</dbReference>
<dbReference type="PROSITE" id="PS00636">
    <property type="entry name" value="DNAJ_1"/>
    <property type="match status" value="1"/>
</dbReference>
<evidence type="ECO:0000259" key="5">
    <source>
        <dbReference type="PROSITE" id="PS50076"/>
    </source>
</evidence>
<organism evidence="6 7">
    <name type="scientific">Smittium angustum</name>
    <dbReference type="NCBI Taxonomy" id="133377"/>
    <lineage>
        <taxon>Eukaryota</taxon>
        <taxon>Fungi</taxon>
        <taxon>Fungi incertae sedis</taxon>
        <taxon>Zoopagomycota</taxon>
        <taxon>Kickxellomycotina</taxon>
        <taxon>Harpellomycetes</taxon>
        <taxon>Harpellales</taxon>
        <taxon>Legeriomycetaceae</taxon>
        <taxon>Smittium</taxon>
    </lineage>
</organism>
<proteinExistence type="predicted"/>
<dbReference type="InterPro" id="IPR036869">
    <property type="entry name" value="J_dom_sf"/>
</dbReference>
<feature type="compositionally biased region" description="Polar residues" evidence="4">
    <location>
        <begin position="803"/>
        <end position="825"/>
    </location>
</feature>
<dbReference type="SUPFAM" id="SSF51101">
    <property type="entry name" value="Mannose-binding lectins"/>
    <property type="match status" value="1"/>
</dbReference>
<protein>
    <recommendedName>
        <fullName evidence="5">J domain-containing protein</fullName>
    </recommendedName>
</protein>
<dbReference type="SMART" id="SM00271">
    <property type="entry name" value="DnaJ"/>
    <property type="match status" value="1"/>
</dbReference>
<dbReference type="Gene3D" id="1.10.287.110">
    <property type="entry name" value="DnaJ domain"/>
    <property type="match status" value="1"/>
</dbReference>
<evidence type="ECO:0000256" key="3">
    <source>
        <dbReference type="ARBA" id="ARBA00023186"/>
    </source>
</evidence>
<feature type="region of interest" description="Disordered" evidence="4">
    <location>
        <begin position="1"/>
        <end position="42"/>
    </location>
</feature>
<gene>
    <name evidence="6" type="ORF">BB558_007208</name>
</gene>
<feature type="domain" description="J" evidence="5">
    <location>
        <begin position="911"/>
        <end position="979"/>
    </location>
</feature>
<feature type="compositionally biased region" description="Polar residues" evidence="4">
    <location>
        <begin position="1"/>
        <end position="13"/>
    </location>
</feature>
<evidence type="ECO:0000256" key="4">
    <source>
        <dbReference type="SAM" id="MobiDB-lite"/>
    </source>
</evidence>
<keyword evidence="7" id="KW-1185">Reference proteome</keyword>
<evidence type="ECO:0000256" key="2">
    <source>
        <dbReference type="ARBA" id="ARBA00023136"/>
    </source>
</evidence>
<dbReference type="Pfam" id="PF12044">
    <property type="entry name" value="Metallopep"/>
    <property type="match status" value="1"/>
</dbReference>
<sequence length="1633" mass="182866">MSTSVQNSLSQKSSFEKQETSDTHSATNQNVSDNNQSQMNNNYYQQHPQGFVQFPIPDQFNNNYDRSVGNAGRAIPFSRYSENDSGIVFTNIENQETVFHRFLIVHGKVNNVSTGNGMIHVTHPYFPPMDYPVIEGHFKAIVELERGDNNLLFSYTESDLPRIERPLLIKMQPNMDDPPLLLAIIIGSDSKGEFDMDPKYKKPNTDYLKLATSKFICSAYLWQAFTAEQMRRNGFGRRTFRFEEEYTEDTMTNRDNYKRMNAKVHIVRTERSVAEIRHVERSQQWSPPPGYKFEFNESQYDIAGKALDKYGGPFDQRNSHYVSALSIDSTWSPSLKIALGHAALGGGYANRRLGVFGSHLTFAWPSCLEEVFPCFNDTTKVDTNYLSNDGNSTNEYWRAANVGMGAFLHETGHLLTMPHTPSGIMSRGFDNFNRTFCIMEPRNQGPILMKDEDGSHWHKTDINRLRYHPLTWVPGDKPLPKESGGVTSYGTKDGIYVTSKNGIHLIEGYVNDSYRWHKEYTAENLEKRKNFIIKTFSETERMMETPTSININLDDWKKLMLSTDDSDIIKLEMTTTSQDKTEMPNVSDFIAKSRRSGPNGLVQYCSLSLGRDSKTTFSGTAHFLSDTGIIRNPNSRVGPFPSALKSITVRYHRSYSLISAMEFKLADNSTVKIGNYQQIGRSSITFDIPQNDGLQTMVVRSGAWIDGVEFITRNGKKSGWIGGNGGGISTLSAPPGYVITGLNLFYGDWFDGISLFNQDDQHLLYTKTEKLSSSSLSSGDIVIVEKSDQEHTSPDQSQKDSHVFTTDSDSNNHIKTPNINTTQPSIIIPEENPKDQENDIKYIDPETILSSIESKSLLDNKSQLESGSKLSKNNVENIDPELSTSEKLRLEEWVTQAEKELNRKKAEEGLDYYAILNINRNAEDEEIREAYKKRSRLFHPDKHTDSQIKEWASSQFRQIQNAYEVLIDPIKRAAYDVLGEKGVSTKWEVGSRHMSKFELQQEFERKIRSEKEKDIASLINSKSEILVGINAALLTSNALREILLDRGVIIRPIQSFSDMYKLIQRQQFVTKHNFMIPFGDNVITTISGTAALKGKNSAGNIGISTKYSPGPGVTNEVSLSILAPQTATIKRSVQINSGSFYNFQSVFQTLDISTPPSITATYGQLVSKSLTGFLTVRTGNQYHFGEIWEKSPTRVDSDNDKPEPQATRNETQSGPGGIVSNKSKKRVFVKEFSGVTFGLAGQYFGDVQVNSNVTFSIPQQQLSFNATKQIDSTFSISGGITFVSASFDSVSETQNFSNPDVPLTSELQAVLFNVGGDMAISEYEQFGYKIEFGINSGTTLHLSYGRLGQNLRLPVLLSPVLEIDVLFYSLLVPTTLAFGYNVLILRPRKLLKLKQRILDLENEFRQGFTLKKKESEKVIKLMASICEQKVSQESKIGGLVITKALFGDVSHLYSTSTEKNEYEMASGIDTGIRSVRTELANIDRQRAINVTDILMSLVSNSQLVIPAPKNGLQSIVGFYNPLADNLASSLSVPDDNLANGTGFWAKRTLSKLTSHIGLVLDSLPNISSIFLGTSEGNKPFLSGNLGGGAMSLLEQVSKVQPKLYIEYTFRNRKHKALINNSSSIILPLEAHAY</sequence>
<reference evidence="6 7" key="1">
    <citation type="journal article" date="2018" name="MBio">
        <title>Comparative Genomics Reveals the Core Gene Toolbox for the Fungus-Insect Symbiosis.</title>
        <authorList>
            <person name="Wang Y."/>
            <person name="Stata M."/>
            <person name="Wang W."/>
            <person name="Stajich J.E."/>
            <person name="White M.M."/>
            <person name="Moncalvo J.M."/>
        </authorList>
    </citation>
    <scope>NUCLEOTIDE SEQUENCE [LARGE SCALE GENOMIC DNA]</scope>
    <source>
        <strain evidence="6 7">AUS-126-30</strain>
    </source>
</reference>
<dbReference type="Pfam" id="PF00226">
    <property type="entry name" value="DnaJ"/>
    <property type="match status" value="1"/>
</dbReference>
<feature type="region of interest" description="Disordered" evidence="4">
    <location>
        <begin position="787"/>
        <end position="839"/>
    </location>
</feature>
<dbReference type="InterPro" id="IPR018253">
    <property type="entry name" value="DnaJ_domain_CS"/>
</dbReference>
<evidence type="ECO:0000313" key="6">
    <source>
        <dbReference type="EMBL" id="PVZ96864.1"/>
    </source>
</evidence>
<evidence type="ECO:0000256" key="1">
    <source>
        <dbReference type="ARBA" id="ARBA00004370"/>
    </source>
</evidence>
<feature type="compositionally biased region" description="Basic and acidic residues" evidence="4">
    <location>
        <begin position="787"/>
        <end position="802"/>
    </location>
</feature>
<dbReference type="PANTHER" id="PTHR21054">
    <property type="entry name" value="ZINC METALLOPROTEINASE-RELATED"/>
    <property type="match status" value="1"/>
</dbReference>
<accession>A0A2U1IVK9</accession>
<dbReference type="GO" id="GO:0016020">
    <property type="term" value="C:membrane"/>
    <property type="evidence" value="ECO:0007669"/>
    <property type="project" value="UniProtKB-SubCell"/>
</dbReference>
<dbReference type="Proteomes" id="UP000245591">
    <property type="component" value="Unassembled WGS sequence"/>
</dbReference>
<dbReference type="GO" id="GO:0005737">
    <property type="term" value="C:cytoplasm"/>
    <property type="evidence" value="ECO:0007669"/>
    <property type="project" value="TreeGrafter"/>
</dbReference>